<reference evidence="3" key="1">
    <citation type="submission" date="2022-11" db="UniProtKB">
        <authorList>
            <consortium name="WormBaseParasite"/>
        </authorList>
    </citation>
    <scope>IDENTIFICATION</scope>
</reference>
<dbReference type="PANTHER" id="PTHR31441">
    <property type="entry name" value="FOLLICULIN FAMILY MEMBER"/>
    <property type="match status" value="1"/>
</dbReference>
<dbReference type="Proteomes" id="UP000887577">
    <property type="component" value="Unplaced"/>
</dbReference>
<dbReference type="PANTHER" id="PTHR31441:SF2">
    <property type="entry name" value="FOLLICULIN"/>
    <property type="match status" value="1"/>
</dbReference>
<dbReference type="GO" id="GO:0005829">
    <property type="term" value="C:cytosol"/>
    <property type="evidence" value="ECO:0007669"/>
    <property type="project" value="TreeGrafter"/>
</dbReference>
<name>A0A914Z3Z2_9BILA</name>
<evidence type="ECO:0000313" key="2">
    <source>
        <dbReference type="Proteomes" id="UP000887577"/>
    </source>
</evidence>
<keyword evidence="2" id="KW-1185">Reference proteome</keyword>
<dbReference type="GO" id="GO:1904263">
    <property type="term" value="P:positive regulation of TORC1 signaling"/>
    <property type="evidence" value="ECO:0007669"/>
    <property type="project" value="TreeGrafter"/>
</dbReference>
<evidence type="ECO:0000313" key="3">
    <source>
        <dbReference type="WBParaSite" id="PSU_v2.g6609.t1"/>
    </source>
</evidence>
<dbReference type="PROSITE" id="PS51834">
    <property type="entry name" value="DENN_FLCN_SMCR8"/>
    <property type="match status" value="1"/>
</dbReference>
<feature type="domain" description="UDENN FLCN/SMCR8-type" evidence="1">
    <location>
        <begin position="121"/>
        <end position="234"/>
    </location>
</feature>
<dbReference type="AlphaFoldDB" id="A0A914Z3Z2"/>
<dbReference type="GO" id="GO:0005096">
    <property type="term" value="F:GTPase activator activity"/>
    <property type="evidence" value="ECO:0007669"/>
    <property type="project" value="InterPro"/>
</dbReference>
<dbReference type="InterPro" id="IPR037520">
    <property type="entry name" value="Folliculin/SMCR8_longin"/>
</dbReference>
<protein>
    <submittedName>
        <fullName evidence="3">UDENN FLCN/SMCR8-type domain-containing protein</fullName>
    </submittedName>
</protein>
<dbReference type="Pfam" id="PF11704">
    <property type="entry name" value="Folliculin"/>
    <property type="match status" value="1"/>
</dbReference>
<proteinExistence type="predicted"/>
<dbReference type="WBParaSite" id="PSU_v2.g6609.t1">
    <property type="protein sequence ID" value="PSU_v2.g6609.t1"/>
    <property type="gene ID" value="PSU_v2.g6609"/>
</dbReference>
<dbReference type="InterPro" id="IPR021713">
    <property type="entry name" value="Folliculin"/>
</dbReference>
<organism evidence="2 3">
    <name type="scientific">Panagrolaimus superbus</name>
    <dbReference type="NCBI Taxonomy" id="310955"/>
    <lineage>
        <taxon>Eukaryota</taxon>
        <taxon>Metazoa</taxon>
        <taxon>Ecdysozoa</taxon>
        <taxon>Nematoda</taxon>
        <taxon>Chromadorea</taxon>
        <taxon>Rhabditida</taxon>
        <taxon>Tylenchina</taxon>
        <taxon>Panagrolaimomorpha</taxon>
        <taxon>Panagrolaimoidea</taxon>
        <taxon>Panagrolaimidae</taxon>
        <taxon>Panagrolaimus</taxon>
    </lineage>
</organism>
<dbReference type="InterPro" id="IPR037521">
    <property type="entry name" value="FLCN/SMCR8_DENN"/>
</dbReference>
<accession>A0A914Z3Z2</accession>
<dbReference type="GO" id="GO:0000122">
    <property type="term" value="P:negative regulation of transcription by RNA polymerase II"/>
    <property type="evidence" value="ECO:0007669"/>
    <property type="project" value="TreeGrafter"/>
</dbReference>
<sequence length="234" mass="26588">MTTQAVPRFITPSISTTLRRTNLPWDIIAEKEAEAPYTISVLSLMECNKPLNDLIDEKEDELEFGEWDRRIELVDEENRCPACTSLGDNAAHVANDYSMRRSFLSTQTAINDECYMVVKKAAFRAMIAEKLNSIVESSDDFTDSPSLSQTTRSKRLSKLFSLNSSDAHDEGVLLFGSDEEGYTAIVRTFILKDAKSRGFQRRYMFMALSEDRDMIVGNYKMIVNEFSTSARLLQ</sequence>
<evidence type="ECO:0000259" key="1">
    <source>
        <dbReference type="PROSITE" id="PS51834"/>
    </source>
</evidence>